<reference evidence="1 2" key="1">
    <citation type="submission" date="2007-08" db="EMBL/GenBank/DDBJ databases">
        <authorList>
            <person name="Fulton L."/>
            <person name="Clifton S."/>
            <person name="Fulton B."/>
            <person name="Xu J."/>
            <person name="Minx P."/>
            <person name="Pepin K.H."/>
            <person name="Johnson M."/>
            <person name="Thiruvilangam P."/>
            <person name="Bhonagiri V."/>
            <person name="Nash W.E."/>
            <person name="Mardis E.R."/>
            <person name="Wilson R.K."/>
        </authorList>
    </citation>
    <scope>NUCLEOTIDE SEQUENCE [LARGE SCALE GENOMIC DNA]</scope>
    <source>
        <strain evidence="2">ATCC BAA-613 / DSM 15670 / CCUG 46953 / JCM 12243 / WAL 16351</strain>
    </source>
</reference>
<dbReference type="EMBL" id="ABCC02000015">
    <property type="protein sequence ID" value="EDP18359.1"/>
    <property type="molecule type" value="Genomic_DNA"/>
</dbReference>
<dbReference type="AlphaFoldDB" id="A8RK77"/>
<dbReference type="PaxDb" id="411902-CLOBOL_01230"/>
<evidence type="ECO:0000313" key="2">
    <source>
        <dbReference type="Proteomes" id="UP000005396"/>
    </source>
</evidence>
<dbReference type="Proteomes" id="UP000005396">
    <property type="component" value="Unassembled WGS sequence"/>
</dbReference>
<reference evidence="1 2" key="2">
    <citation type="submission" date="2007-09" db="EMBL/GenBank/DDBJ databases">
        <title>Draft genome sequence of Clostridium bolteae (ATCC BAA-613).</title>
        <authorList>
            <person name="Sudarsanam P."/>
            <person name="Ley R."/>
            <person name="Guruge J."/>
            <person name="Turnbaugh P.J."/>
            <person name="Mahowald M."/>
            <person name="Liep D."/>
            <person name="Gordon J."/>
        </authorList>
    </citation>
    <scope>NUCLEOTIDE SEQUENCE [LARGE SCALE GENOMIC DNA]</scope>
    <source>
        <strain evidence="2">ATCC BAA-613 / DSM 15670 / CCUG 46953 / JCM 12243 / WAL 16351</strain>
    </source>
</reference>
<sequence length="51" mass="6155">MILIDLLKSYRNMASPYQRVILVRVFVMFKYNMLIKESLDFTRRPAMKSQV</sequence>
<proteinExistence type="predicted"/>
<comment type="caution">
    <text evidence="1">The sequence shown here is derived from an EMBL/GenBank/DDBJ whole genome shotgun (WGS) entry which is preliminary data.</text>
</comment>
<evidence type="ECO:0000313" key="1">
    <source>
        <dbReference type="EMBL" id="EDP18359.1"/>
    </source>
</evidence>
<protein>
    <submittedName>
        <fullName evidence="1">Uncharacterized protein</fullName>
    </submittedName>
</protein>
<organism evidence="1 2">
    <name type="scientific">Enterocloster bolteae (strain ATCC BAA-613 / DSM 15670 / CCUG 46953 / JCM 12243 / WAL 16351)</name>
    <name type="common">Clostridium bolteae</name>
    <dbReference type="NCBI Taxonomy" id="411902"/>
    <lineage>
        <taxon>Bacteria</taxon>
        <taxon>Bacillati</taxon>
        <taxon>Bacillota</taxon>
        <taxon>Clostridia</taxon>
        <taxon>Lachnospirales</taxon>
        <taxon>Lachnospiraceae</taxon>
        <taxon>Enterocloster</taxon>
    </lineage>
</organism>
<name>A8RK77_ENTBW</name>
<accession>A8RK77</accession>
<dbReference type="HOGENOM" id="CLU_3097295_0_0_9"/>
<gene>
    <name evidence="1" type="ORF">CLOBOL_01230</name>
</gene>